<dbReference type="AlphaFoldDB" id="A0A7J4WX53"/>
<evidence type="ECO:0000313" key="1">
    <source>
        <dbReference type="EMBL" id="KAA3518871.1"/>
    </source>
</evidence>
<gene>
    <name evidence="1" type="ORF">DXT89_26745</name>
</gene>
<evidence type="ECO:0000313" key="2">
    <source>
        <dbReference type="Proteomes" id="UP000436911"/>
    </source>
</evidence>
<name>A0A7J4WX53_AGRVI</name>
<comment type="caution">
    <text evidence="1">The sequence shown here is derived from an EMBL/GenBank/DDBJ whole genome shotgun (WGS) entry which is preliminary data.</text>
</comment>
<dbReference type="Proteomes" id="UP000436911">
    <property type="component" value="Unassembled WGS sequence"/>
</dbReference>
<organism evidence="1 2">
    <name type="scientific">Agrobacterium vitis</name>
    <name type="common">Rhizobium vitis</name>
    <dbReference type="NCBI Taxonomy" id="373"/>
    <lineage>
        <taxon>Bacteria</taxon>
        <taxon>Pseudomonadati</taxon>
        <taxon>Pseudomonadota</taxon>
        <taxon>Alphaproteobacteria</taxon>
        <taxon>Hyphomicrobiales</taxon>
        <taxon>Rhizobiaceae</taxon>
        <taxon>Rhizobium/Agrobacterium group</taxon>
        <taxon>Agrobacterium</taxon>
    </lineage>
</organism>
<proteinExistence type="predicted"/>
<reference evidence="1 2" key="1">
    <citation type="submission" date="2018-08" db="EMBL/GenBank/DDBJ databases">
        <title>Genome sequencing of Agrobacterium vitis strain ICMP 10754.</title>
        <authorList>
            <person name="Visnovsky S.B."/>
            <person name="Pitman A.R."/>
        </authorList>
    </citation>
    <scope>NUCLEOTIDE SEQUENCE [LARGE SCALE GENOMIC DNA]</scope>
    <source>
        <strain evidence="1 2">ICMP 10754</strain>
    </source>
</reference>
<dbReference type="EMBL" id="QUSG01000044">
    <property type="protein sequence ID" value="KAA3518871.1"/>
    <property type="molecule type" value="Genomic_DNA"/>
</dbReference>
<sequence>MIERVARALYDASPYRDNEGSYDEQSPMYKSFCLALASAAIEAMREPTEAMVKKGVEFSLSSTLSGNYRWQNYVADKHRAMIDAALKEGE</sequence>
<accession>A0A7J4WX53</accession>
<protein>
    <submittedName>
        <fullName evidence="1">Uncharacterized protein</fullName>
    </submittedName>
</protein>